<organism evidence="2 3">
    <name type="scientific">Zymoseptoria tritici ST99CH_1E4</name>
    <dbReference type="NCBI Taxonomy" id="1276532"/>
    <lineage>
        <taxon>Eukaryota</taxon>
        <taxon>Fungi</taxon>
        <taxon>Dikarya</taxon>
        <taxon>Ascomycota</taxon>
        <taxon>Pezizomycotina</taxon>
        <taxon>Dothideomycetes</taxon>
        <taxon>Dothideomycetidae</taxon>
        <taxon>Mycosphaerellales</taxon>
        <taxon>Mycosphaerellaceae</taxon>
        <taxon>Zymoseptoria</taxon>
    </lineage>
</organism>
<feature type="region of interest" description="Disordered" evidence="1">
    <location>
        <begin position="1"/>
        <end position="78"/>
    </location>
</feature>
<dbReference type="AlphaFoldDB" id="A0A2H1FK43"/>
<feature type="region of interest" description="Disordered" evidence="1">
    <location>
        <begin position="236"/>
        <end position="347"/>
    </location>
</feature>
<feature type="region of interest" description="Disordered" evidence="1">
    <location>
        <begin position="162"/>
        <end position="181"/>
    </location>
</feature>
<protein>
    <submittedName>
        <fullName evidence="2">Uncharacterized protein</fullName>
    </submittedName>
</protein>
<evidence type="ECO:0000313" key="2">
    <source>
        <dbReference type="EMBL" id="SMR41693.1"/>
    </source>
</evidence>
<feature type="compositionally biased region" description="Polar residues" evidence="1">
    <location>
        <begin position="20"/>
        <end position="33"/>
    </location>
</feature>
<feature type="compositionally biased region" description="Polar residues" evidence="1">
    <location>
        <begin position="249"/>
        <end position="262"/>
    </location>
</feature>
<dbReference type="PANTHER" id="PTHR42111:SF1">
    <property type="entry name" value="YALI0D23727P"/>
    <property type="match status" value="1"/>
</dbReference>
<gene>
    <name evidence="2" type="ORF">ZT1E4_G471</name>
</gene>
<name>A0A2H1FK43_ZYMTR</name>
<accession>A0A2H1FK43</accession>
<dbReference type="PANTHER" id="PTHR42111">
    <property type="entry name" value="YALI0D23727P"/>
    <property type="match status" value="1"/>
</dbReference>
<reference evidence="3" key="1">
    <citation type="submission" date="2017-05" db="EMBL/GenBank/DDBJ databases">
        <authorList>
            <person name="Song R."/>
            <person name="Chenine A.L."/>
            <person name="Ruprecht R.M."/>
        </authorList>
    </citation>
    <scope>NUCLEOTIDE SEQUENCE [LARGE SCALE GENOMIC DNA]</scope>
</reference>
<dbReference type="EMBL" id="LT854253">
    <property type="protein sequence ID" value="SMR41693.1"/>
    <property type="molecule type" value="Genomic_DNA"/>
</dbReference>
<feature type="compositionally biased region" description="Low complexity" evidence="1">
    <location>
        <begin position="57"/>
        <end position="70"/>
    </location>
</feature>
<evidence type="ECO:0000256" key="1">
    <source>
        <dbReference type="SAM" id="MobiDB-lite"/>
    </source>
</evidence>
<feature type="compositionally biased region" description="Polar residues" evidence="1">
    <location>
        <begin position="329"/>
        <end position="347"/>
    </location>
</feature>
<sequence>MDARIEGTAVPQIEAVSPLAQPNPSPKQHQQQPELRPNVRSMPGSPSRLPHSAIGVSPSRLRSSSPRHSPGTSEIFERNVQEPVAISNLQGDFDQTHIPAHVITEDSIPPALEASVQAITSESLNPDDVEIVTSSSHQPAAIGIDSSISHNDFAQLHAPPLHHHKSEESESTSLHASGFLPGLDDDTASNYGQLDPNDVRRLSFISFQDVVKSEHHHIASPLGDIGSRESLPIGGVLPPASLSDRAASPLQSPRSPTSINSQSVSGGGVTTPPPGVNVTNPLGASAEQSPVRSVAVGSPGSQHGDLHIESMRQALRKTASGDLSGSGGRSANMSPASDEVYTSFSRT</sequence>
<proteinExistence type="predicted"/>
<dbReference type="Proteomes" id="UP000245764">
    <property type="component" value="Chromosome 1"/>
</dbReference>
<evidence type="ECO:0000313" key="3">
    <source>
        <dbReference type="Proteomes" id="UP000245764"/>
    </source>
</evidence>